<dbReference type="RefSeq" id="WP_072715575.1">
    <property type="nucleotide sequence ID" value="NZ_FRAU01000005.1"/>
</dbReference>
<sequence length="339" mass="38247">MQWMPRHYLLILPGLLLWAGCLGDLPRDNPLDPKSDRYEPRGRLEGWVTRLYPPYPPLADVPVRLLPATDSLQEGRLAYTGPDGRFVFEALPPGSYYLQVQAQGFRALQDTLRVAITAGQTRTVTLRLNALPRFTAYAAVTVHISRWWPATDLYRLEIEAIVTDPDDVRDVMRVWLHIPALNFADTLQAVQPAGRFFKALLQQELPVNSLHDLLGYPLYLGAYDRTGDTVYTPAFQLVRVIEDVPVALRPRGLATVDTTRPVLRWEPIALPFSFTYRIDLVRREADLDIPVLTLTGLPASQDSIRVPQPLASGVYYWTVSVVDTFGNRSRSKEAGFQVP</sequence>
<dbReference type="InterPro" id="IPR013783">
    <property type="entry name" value="Ig-like_fold"/>
</dbReference>
<gene>
    <name evidence="1" type="ORF">SAMN04488087_1742</name>
</gene>
<dbReference type="Gene3D" id="2.60.40.1120">
    <property type="entry name" value="Carboxypeptidase-like, regulatory domain"/>
    <property type="match status" value="1"/>
</dbReference>
<evidence type="ECO:0000313" key="2">
    <source>
        <dbReference type="Proteomes" id="UP000185812"/>
    </source>
</evidence>
<organism evidence="1 2">
    <name type="scientific">Rhodothermus profundi</name>
    <dbReference type="NCBI Taxonomy" id="633813"/>
    <lineage>
        <taxon>Bacteria</taxon>
        <taxon>Pseudomonadati</taxon>
        <taxon>Rhodothermota</taxon>
        <taxon>Rhodothermia</taxon>
        <taxon>Rhodothermales</taxon>
        <taxon>Rhodothermaceae</taxon>
        <taxon>Rhodothermus</taxon>
    </lineage>
</organism>
<proteinExistence type="predicted"/>
<dbReference type="InterPro" id="IPR013784">
    <property type="entry name" value="Carb-bd-like_fold"/>
</dbReference>
<dbReference type="GO" id="GO:0004180">
    <property type="term" value="F:carboxypeptidase activity"/>
    <property type="evidence" value="ECO:0007669"/>
    <property type="project" value="UniProtKB-KW"/>
</dbReference>
<keyword evidence="2" id="KW-1185">Reference proteome</keyword>
<dbReference type="PROSITE" id="PS51257">
    <property type="entry name" value="PROKAR_LIPOPROTEIN"/>
    <property type="match status" value="1"/>
</dbReference>
<dbReference type="SUPFAM" id="SSF49452">
    <property type="entry name" value="Starch-binding domain-like"/>
    <property type="match status" value="1"/>
</dbReference>
<dbReference type="AlphaFoldDB" id="A0A1M6UJW2"/>
<keyword evidence="1" id="KW-0378">Hydrolase</keyword>
<dbReference type="Pfam" id="PF13620">
    <property type="entry name" value="CarboxypepD_reg"/>
    <property type="match status" value="1"/>
</dbReference>
<accession>A0A1M6UJW2</accession>
<keyword evidence="1" id="KW-0645">Protease</keyword>
<evidence type="ECO:0000313" key="1">
    <source>
        <dbReference type="EMBL" id="SHK69502.1"/>
    </source>
</evidence>
<dbReference type="OrthoDB" id="1495702at2"/>
<name>A0A1M6UJW2_9BACT</name>
<dbReference type="Proteomes" id="UP000185812">
    <property type="component" value="Unassembled WGS sequence"/>
</dbReference>
<protein>
    <submittedName>
        <fullName evidence="1">Carboxypeptidase regulatory-like domain-containing protein</fullName>
    </submittedName>
</protein>
<keyword evidence="1" id="KW-0121">Carboxypeptidase</keyword>
<dbReference type="STRING" id="633813.SAMN04488087_1742"/>
<dbReference type="EMBL" id="FRAU01000005">
    <property type="protein sequence ID" value="SHK69502.1"/>
    <property type="molecule type" value="Genomic_DNA"/>
</dbReference>
<reference evidence="2" key="1">
    <citation type="submission" date="2016-11" db="EMBL/GenBank/DDBJ databases">
        <authorList>
            <person name="Varghese N."/>
            <person name="Submissions S."/>
        </authorList>
    </citation>
    <scope>NUCLEOTIDE SEQUENCE [LARGE SCALE GENOMIC DNA]</scope>
    <source>
        <strain evidence="2">DSM 22212</strain>
    </source>
</reference>
<dbReference type="GO" id="GO:0030246">
    <property type="term" value="F:carbohydrate binding"/>
    <property type="evidence" value="ECO:0007669"/>
    <property type="project" value="InterPro"/>
</dbReference>
<dbReference type="Gene3D" id="2.60.40.10">
    <property type="entry name" value="Immunoglobulins"/>
    <property type="match status" value="1"/>
</dbReference>